<sequence length="511" mass="54052">MPPKKKKPASISALERNRIAAHRCREKRKQRARDLQQRAQQLAHQQVILRAEIADLGTDLVALRAQLLRHAAHDDDDVALPRADPSQACQQRLSCRAAIESWFMGPAGTRLFQRLQSVSDLLNEAALETDPPAFEVEAPQGSHAPANSIGGANPISASAPAWPRWRHDDLAGSATKAEPTATGLAFPFPSADAKGFSEIPSDADATADTPAFSDETEDPLSRGALSGRHAVAGHGALPIGAAAERPNRAARRAVEPGYRVGDAGTTAMTMLLPPSMSMPGPIPISFLTETMPEAVPVSGPVPGPSDAPLEVWMAATHRLTYGGHDENEPPIGLAMGSGMSSPYGFEHREHGALHPPPPYFSSEASTLVGPGEMHDLHRSLTPAPPGLRGAAETYAEGYLGREPSPHVLQQPHPALLSSSLSSVGSLSTSTLASPQVHADPTFDYELYRASPYGPILDGEPIPPASVGLGYDDAMSRSSLSVTYAEAPAAIAASEHLSFLPPLPYRLSPDAF</sequence>
<dbReference type="PANTHER" id="PTHR23351:SF24">
    <property type="entry name" value="ACTIVATING TRANSCRIPTION FACTOR 3-RELATED"/>
    <property type="match status" value="1"/>
</dbReference>
<dbReference type="CDD" id="cd14687">
    <property type="entry name" value="bZIP_ATF2"/>
    <property type="match status" value="1"/>
</dbReference>
<dbReference type="GO" id="GO:0003700">
    <property type="term" value="F:DNA-binding transcription factor activity"/>
    <property type="evidence" value="ECO:0007669"/>
    <property type="project" value="InterPro"/>
</dbReference>
<dbReference type="PANTHER" id="PTHR23351">
    <property type="entry name" value="FOS TRANSCRIPTION FACTOR-RELATED"/>
    <property type="match status" value="1"/>
</dbReference>
<dbReference type="PROSITE" id="PS50217">
    <property type="entry name" value="BZIP"/>
    <property type="match status" value="1"/>
</dbReference>
<reference evidence="8" key="1">
    <citation type="journal article" date="2018" name="Nat. Microbiol.">
        <title>Leveraging single-cell genomics to expand the fungal tree of life.</title>
        <authorList>
            <person name="Ahrendt S.R."/>
            <person name="Quandt C.A."/>
            <person name="Ciobanu D."/>
            <person name="Clum A."/>
            <person name="Salamov A."/>
            <person name="Andreopoulos B."/>
            <person name="Cheng J.F."/>
            <person name="Woyke T."/>
            <person name="Pelin A."/>
            <person name="Henrissat B."/>
            <person name="Reynolds N.K."/>
            <person name="Benny G.L."/>
            <person name="Smith M.E."/>
            <person name="James T.Y."/>
            <person name="Grigoriev I.V."/>
        </authorList>
    </citation>
    <scope>NUCLEOTIDE SEQUENCE [LARGE SCALE GENOMIC DNA]</scope>
    <source>
        <strain evidence="8">ATCC 52028</strain>
    </source>
</reference>
<dbReference type="Proteomes" id="UP000274922">
    <property type="component" value="Unassembled WGS sequence"/>
</dbReference>
<dbReference type="InterPro" id="IPR000837">
    <property type="entry name" value="AP-1"/>
</dbReference>
<evidence type="ECO:0000256" key="2">
    <source>
        <dbReference type="ARBA" id="ARBA00023125"/>
    </source>
</evidence>
<evidence type="ECO:0000256" key="5">
    <source>
        <dbReference type="SAM" id="MobiDB-lite"/>
    </source>
</evidence>
<feature type="region of interest" description="Disordered" evidence="5">
    <location>
        <begin position="195"/>
        <end position="222"/>
    </location>
</feature>
<dbReference type="Gene3D" id="1.20.5.170">
    <property type="match status" value="1"/>
</dbReference>
<protein>
    <recommendedName>
        <fullName evidence="6">BZIP domain-containing protein</fullName>
    </recommendedName>
</protein>
<proteinExistence type="predicted"/>
<dbReference type="GO" id="GO:0003677">
    <property type="term" value="F:DNA binding"/>
    <property type="evidence" value="ECO:0007669"/>
    <property type="project" value="UniProtKB-KW"/>
</dbReference>
<evidence type="ECO:0000256" key="1">
    <source>
        <dbReference type="ARBA" id="ARBA00023015"/>
    </source>
</evidence>
<dbReference type="GO" id="GO:0006357">
    <property type="term" value="P:regulation of transcription by RNA polymerase II"/>
    <property type="evidence" value="ECO:0007669"/>
    <property type="project" value="InterPro"/>
</dbReference>
<dbReference type="EMBL" id="ML014283">
    <property type="protein sequence ID" value="RKO99455.1"/>
    <property type="molecule type" value="Genomic_DNA"/>
</dbReference>
<feature type="compositionally biased region" description="Low complexity" evidence="5">
    <location>
        <begin position="200"/>
        <end position="213"/>
    </location>
</feature>
<dbReference type="AlphaFoldDB" id="A0A4P9X363"/>
<evidence type="ECO:0000259" key="6">
    <source>
        <dbReference type="PROSITE" id="PS50217"/>
    </source>
</evidence>
<dbReference type="InterPro" id="IPR046347">
    <property type="entry name" value="bZIP_sf"/>
</dbReference>
<keyword evidence="4" id="KW-0175">Coiled coil</keyword>
<evidence type="ECO:0000313" key="7">
    <source>
        <dbReference type="EMBL" id="RKO99455.1"/>
    </source>
</evidence>
<feature type="region of interest" description="Disordered" evidence="5">
    <location>
        <begin position="137"/>
        <end position="160"/>
    </location>
</feature>
<evidence type="ECO:0000256" key="3">
    <source>
        <dbReference type="ARBA" id="ARBA00023163"/>
    </source>
</evidence>
<accession>A0A4P9X363</accession>
<dbReference type="STRING" id="1555241.A0A4P9X363"/>
<evidence type="ECO:0000313" key="8">
    <source>
        <dbReference type="Proteomes" id="UP000274922"/>
    </source>
</evidence>
<gene>
    <name evidence="7" type="ORF">CXG81DRAFT_20448</name>
</gene>
<dbReference type="Pfam" id="PF07716">
    <property type="entry name" value="bZIP_2"/>
    <property type="match status" value="1"/>
</dbReference>
<keyword evidence="3" id="KW-0804">Transcription</keyword>
<dbReference type="SUPFAM" id="SSF57959">
    <property type="entry name" value="Leucine zipper domain"/>
    <property type="match status" value="1"/>
</dbReference>
<dbReference type="SMART" id="SM00338">
    <property type="entry name" value="BRLZ"/>
    <property type="match status" value="1"/>
</dbReference>
<evidence type="ECO:0000256" key="4">
    <source>
        <dbReference type="SAM" id="Coils"/>
    </source>
</evidence>
<dbReference type="InterPro" id="IPR004827">
    <property type="entry name" value="bZIP"/>
</dbReference>
<feature type="coiled-coil region" evidence="4">
    <location>
        <begin position="25"/>
        <end position="52"/>
    </location>
</feature>
<name>A0A4P9X363_9FUNG</name>
<keyword evidence="2" id="KW-0238">DNA-binding</keyword>
<keyword evidence="8" id="KW-1185">Reference proteome</keyword>
<keyword evidence="1" id="KW-0805">Transcription regulation</keyword>
<organism evidence="7 8">
    <name type="scientific">Caulochytrium protostelioides</name>
    <dbReference type="NCBI Taxonomy" id="1555241"/>
    <lineage>
        <taxon>Eukaryota</taxon>
        <taxon>Fungi</taxon>
        <taxon>Fungi incertae sedis</taxon>
        <taxon>Chytridiomycota</taxon>
        <taxon>Chytridiomycota incertae sedis</taxon>
        <taxon>Chytridiomycetes</taxon>
        <taxon>Caulochytriales</taxon>
        <taxon>Caulochytriaceae</taxon>
        <taxon>Caulochytrium</taxon>
    </lineage>
</organism>
<feature type="domain" description="BZIP" evidence="6">
    <location>
        <begin position="15"/>
        <end position="70"/>
    </location>
</feature>